<dbReference type="KEGG" id="bbae:FRD01_22420"/>
<accession>A0A5B8XWL5</accession>
<keyword evidence="2" id="KW-1185">Reference proteome</keyword>
<dbReference type="RefSeq" id="WP_146963177.1">
    <property type="nucleotide sequence ID" value="NZ_CP042467.1"/>
</dbReference>
<protein>
    <submittedName>
        <fullName evidence="1">Uncharacterized protein</fullName>
    </submittedName>
</protein>
<name>A0A5B8XWL5_9DELT</name>
<evidence type="ECO:0000313" key="1">
    <source>
        <dbReference type="EMBL" id="QED29940.1"/>
    </source>
</evidence>
<gene>
    <name evidence="1" type="ORF">FRD01_22420</name>
</gene>
<dbReference type="InterPro" id="IPR045507">
    <property type="entry name" value="DUF6483"/>
</dbReference>
<dbReference type="EMBL" id="CP042467">
    <property type="protein sequence ID" value="QED29940.1"/>
    <property type="molecule type" value="Genomic_DNA"/>
</dbReference>
<dbReference type="AlphaFoldDB" id="A0A5B8XWL5"/>
<proteinExistence type="predicted"/>
<dbReference type="OrthoDB" id="5525398at2"/>
<dbReference type="Pfam" id="PF20092">
    <property type="entry name" value="DUF6483"/>
    <property type="match status" value="1"/>
</dbReference>
<evidence type="ECO:0000313" key="2">
    <source>
        <dbReference type="Proteomes" id="UP000321595"/>
    </source>
</evidence>
<dbReference type="Proteomes" id="UP000321595">
    <property type="component" value="Chromosome"/>
</dbReference>
<reference evidence="1 2" key="1">
    <citation type="submission" date="2019-08" db="EMBL/GenBank/DDBJ databases">
        <authorList>
            <person name="Liang Q."/>
        </authorList>
    </citation>
    <scope>NUCLEOTIDE SEQUENCE [LARGE SCALE GENOMIC DNA]</scope>
    <source>
        <strain evidence="1 2">V1718</strain>
    </source>
</reference>
<sequence length="211" mass="23549">MIRNDYLMRSIQQLSQAFGQILAGKDIESPEHTLDRIQAAIADAFNTRPEFIFSEDIESVDEFDPRLAAELGRLFALHARTSFAANRDDLARLSTPWAIRCLKHALGQIDTTSALIAESELTTFLRHDVAQTHASALALPSYEALFDFARRNRRITQAEDALFAAISLGANPEVVEAGHLFFSELLHMEDDELARGQTSRAEIHEVLAELS</sequence>
<organism evidence="1 2">
    <name type="scientific">Microvenator marinus</name>
    <dbReference type="NCBI Taxonomy" id="2600177"/>
    <lineage>
        <taxon>Bacteria</taxon>
        <taxon>Deltaproteobacteria</taxon>
        <taxon>Bradymonadales</taxon>
        <taxon>Microvenatoraceae</taxon>
        <taxon>Microvenator</taxon>
    </lineage>
</organism>